<dbReference type="EMBL" id="CP000747">
    <property type="protein sequence ID" value="ACG76936.1"/>
    <property type="molecule type" value="Genomic_DNA"/>
</dbReference>
<keyword evidence="3" id="KW-1185">Reference proteome</keyword>
<dbReference type="InterPro" id="IPR038056">
    <property type="entry name" value="YjbR-like_sf"/>
</dbReference>
<dbReference type="KEGG" id="pzu:PHZ_c0522"/>
<reference evidence="2 3" key="1">
    <citation type="journal article" date="2008" name="BMC Genomics">
        <title>Complete genome of Phenylobacterium zucineum - a novel facultative intracellular bacterium isolated from human erythroleukemia cell line K562.</title>
        <authorList>
            <person name="Luo Y."/>
            <person name="Xu X."/>
            <person name="Ding Z."/>
            <person name="Liu Z."/>
            <person name="Zhang B."/>
            <person name="Yan Z."/>
            <person name="Sun J."/>
            <person name="Hu S."/>
            <person name="Hu X."/>
        </authorList>
    </citation>
    <scope>NUCLEOTIDE SEQUENCE [LARGE SCALE GENOMIC DNA]</scope>
    <source>
        <strain evidence="2 3">HLK1</strain>
    </source>
</reference>
<evidence type="ECO:0000313" key="2">
    <source>
        <dbReference type="EMBL" id="ACG76936.1"/>
    </source>
</evidence>
<evidence type="ECO:0008006" key="4">
    <source>
        <dbReference type="Google" id="ProtNLM"/>
    </source>
</evidence>
<organism evidence="2 3">
    <name type="scientific">Phenylobacterium zucineum (strain HLK1)</name>
    <dbReference type="NCBI Taxonomy" id="450851"/>
    <lineage>
        <taxon>Bacteria</taxon>
        <taxon>Pseudomonadati</taxon>
        <taxon>Pseudomonadota</taxon>
        <taxon>Alphaproteobacteria</taxon>
        <taxon>Caulobacterales</taxon>
        <taxon>Caulobacteraceae</taxon>
        <taxon>Phenylobacterium</taxon>
    </lineage>
</organism>
<dbReference type="Proteomes" id="UP000001868">
    <property type="component" value="Chromosome"/>
</dbReference>
<accession>B4REJ4</accession>
<dbReference type="HOGENOM" id="CLU_138549_0_1_5"/>
<feature type="region of interest" description="Disordered" evidence="1">
    <location>
        <begin position="1"/>
        <end position="24"/>
    </location>
</feature>
<dbReference type="SUPFAM" id="SSF142906">
    <property type="entry name" value="YjbR-like"/>
    <property type="match status" value="1"/>
</dbReference>
<name>B4REJ4_PHEZH</name>
<dbReference type="Pfam" id="PF04237">
    <property type="entry name" value="YjbR"/>
    <property type="match status" value="1"/>
</dbReference>
<gene>
    <name evidence="2" type="ordered locus">PHZ_c0522</name>
</gene>
<protein>
    <recommendedName>
        <fullName evidence="4">MmcQ/YjbR family DNA-binding protein</fullName>
    </recommendedName>
</protein>
<proteinExistence type="predicted"/>
<sequence length="139" mass="15847">MARPLRRGQRDAQGRHGSGLLGTSPMTYEEMRAIVLAFPGAEEGKSYGKPAFLVNGKFFTRLRREDQSLVLMDVSFDEREMLMEAEPGTFHITPHYKDYPSVLARMATLHPGSFRNFLERRFRKIAKKAALKAWEAGQD</sequence>
<dbReference type="eggNOG" id="COG3801">
    <property type="taxonomic scope" value="Bacteria"/>
</dbReference>
<dbReference type="AlphaFoldDB" id="B4REJ4"/>
<dbReference type="InterPro" id="IPR058532">
    <property type="entry name" value="YjbR/MT2646/Rv2570-like"/>
</dbReference>
<dbReference type="STRING" id="450851.PHZ_c0522"/>
<evidence type="ECO:0000256" key="1">
    <source>
        <dbReference type="SAM" id="MobiDB-lite"/>
    </source>
</evidence>
<evidence type="ECO:0000313" key="3">
    <source>
        <dbReference type="Proteomes" id="UP000001868"/>
    </source>
</evidence>